<reference evidence="5" key="2">
    <citation type="journal article" date="2020" name="Antonie Van Leeuwenhoek">
        <title>Labilibaculum antarcticum sp. nov., a novel facultative anaerobic, psychrotorelant bacterium isolated from marine sediment of Antarctica.</title>
        <authorList>
            <person name="Watanabe M."/>
            <person name="Kojima H."/>
            <person name="Fukui M."/>
        </authorList>
    </citation>
    <scope>NUCLEOTIDE SEQUENCE [LARGE SCALE GENOMIC DNA]</scope>
    <source>
        <strain evidence="5">SPP2</strain>
    </source>
</reference>
<dbReference type="Pfam" id="PF18040">
    <property type="entry name" value="BPA_C"/>
    <property type="match status" value="1"/>
</dbReference>
<name>A0A1Y1CF19_9BACT</name>
<evidence type="ECO:0000259" key="3">
    <source>
        <dbReference type="Pfam" id="PF18962"/>
    </source>
</evidence>
<evidence type="ECO:0000313" key="5">
    <source>
        <dbReference type="Proteomes" id="UP000218267"/>
    </source>
</evidence>
<dbReference type="InterPro" id="IPR026444">
    <property type="entry name" value="Secre_tail"/>
</dbReference>
<dbReference type="CDD" id="cd21510">
    <property type="entry name" value="agarase_cat"/>
    <property type="match status" value="1"/>
</dbReference>
<dbReference type="InterPro" id="IPR017853">
    <property type="entry name" value="GH"/>
</dbReference>
<proteinExistence type="predicted"/>
<evidence type="ECO:0000313" key="4">
    <source>
        <dbReference type="EMBL" id="BAX78949.1"/>
    </source>
</evidence>
<dbReference type="NCBIfam" id="TIGR04183">
    <property type="entry name" value="Por_Secre_tail"/>
    <property type="match status" value="1"/>
</dbReference>
<dbReference type="Proteomes" id="UP000218267">
    <property type="component" value="Chromosome"/>
</dbReference>
<dbReference type="Pfam" id="PF18206">
    <property type="entry name" value="Porphyrn_cat_1"/>
    <property type="match status" value="1"/>
</dbReference>
<dbReference type="Gene3D" id="3.20.20.80">
    <property type="entry name" value="Glycosidases"/>
    <property type="match status" value="1"/>
</dbReference>
<feature type="domain" description="Secretion system C-terminal sorting" evidence="3">
    <location>
        <begin position="595"/>
        <end position="659"/>
    </location>
</feature>
<reference evidence="4 5" key="1">
    <citation type="journal article" date="2018" name="Mar. Genomics">
        <title>Complete genome sequence of Marinifilaceae bacterium strain SPP2, isolated from the Antarctic marine sediment.</title>
        <authorList>
            <person name="Watanabe M."/>
            <person name="Kojima H."/>
            <person name="Fukui M."/>
        </authorList>
    </citation>
    <scope>NUCLEOTIDE SEQUENCE [LARGE SCALE GENOMIC DNA]</scope>
    <source>
        <strain evidence="4 5">SPP2</strain>
    </source>
</reference>
<gene>
    <name evidence="4" type="ORF">ALGA_0556</name>
</gene>
<evidence type="ECO:0000259" key="1">
    <source>
        <dbReference type="Pfam" id="PF18040"/>
    </source>
</evidence>
<dbReference type="SUPFAM" id="SSF51445">
    <property type="entry name" value="(Trans)glycosidases"/>
    <property type="match status" value="1"/>
</dbReference>
<dbReference type="Gene3D" id="2.60.120.1200">
    <property type="match status" value="1"/>
</dbReference>
<protein>
    <recommendedName>
        <fullName evidence="6">Agarase</fullName>
    </recommendedName>
</protein>
<feature type="domain" description="Porphyranase beta-sandwich" evidence="2">
    <location>
        <begin position="358"/>
        <end position="460"/>
    </location>
</feature>
<sequence length="668" mass="75376">MNGYDVYLGRNTGGMAWNLNQVVLEDPDRTGFASPASITSSGESNKINYGSKTQYHAYEFRNDQILCAQLHPFWPDGQETKKGWALSQVDTDTEPLGTATGEYMGRYIRDTYGTGGTTGKPQPKYVEIINEPLYWLVDHGTDQPEEIFKFHNSVAKEIRKYNPNSSIQIGGFCTAFPDFEKNDFKQWEERWKLFLDMCGDNMDYWTIHLYDFAAQGGKQKYRKGSNMEATFDMMEQYSYLSFGKVKPFMVSEFGGVSHDLKGAWSPLRDWHHMKSVNSMRMQFMERADIINKTIDFLPIKAEWGTTDVNNTYSHRLMRKENEPSSYTGDWVYTEMVKVYQLWSDVKGIRVDSKSTNPDVMTDVYVDGNKAYVILNNLEFTAVNVSLNIQGASQDLQSLKIKNLYLEGDKPVLDESVVSLDPKDFTLGAEGTMILEYTYASAIDIDETSDELKYYASTYYKPILANTPESFTISGVETGAYGEAVLRLGIGRAHGKSLHPKVMVNGVQLSVPENFRGGLQTQRESFFGVLEIPVPYPLLKANNTISVEFTEAGGYISSVAMRANEFSKEIVRAENVTVGIFDIPSSNTLENSKVKLYPNPTCSILNVELGESNDFNGFELVSLNGKVVFTSDISNLSSKLQIDVNFLSKGYYVLRLRGNTFQSFPFVKN</sequence>
<dbReference type="InterPro" id="IPR040527">
    <property type="entry name" value="Beta-sand_Porphyrn"/>
</dbReference>
<dbReference type="KEGG" id="mbas:ALGA_0556"/>
<accession>A0A1Y1CF19</accession>
<feature type="domain" description="Beta-porphyranase A C-terminal" evidence="1">
    <location>
        <begin position="470"/>
        <end position="561"/>
    </location>
</feature>
<organism evidence="4 5">
    <name type="scientific">Labilibaculum antarcticum</name>
    <dbReference type="NCBI Taxonomy" id="1717717"/>
    <lineage>
        <taxon>Bacteria</taxon>
        <taxon>Pseudomonadati</taxon>
        <taxon>Bacteroidota</taxon>
        <taxon>Bacteroidia</taxon>
        <taxon>Marinilabiliales</taxon>
        <taxon>Marinifilaceae</taxon>
        <taxon>Labilibaculum</taxon>
    </lineage>
</organism>
<evidence type="ECO:0000259" key="2">
    <source>
        <dbReference type="Pfam" id="PF18206"/>
    </source>
</evidence>
<dbReference type="EMBL" id="AP018042">
    <property type="protein sequence ID" value="BAX78949.1"/>
    <property type="molecule type" value="Genomic_DNA"/>
</dbReference>
<dbReference type="Pfam" id="PF18962">
    <property type="entry name" value="Por_Secre_tail"/>
    <property type="match status" value="1"/>
</dbReference>
<dbReference type="InterPro" id="IPR041224">
    <property type="entry name" value="BPA_C"/>
</dbReference>
<evidence type="ECO:0008006" key="6">
    <source>
        <dbReference type="Google" id="ProtNLM"/>
    </source>
</evidence>
<keyword evidence="5" id="KW-1185">Reference proteome</keyword>
<dbReference type="AlphaFoldDB" id="A0A1Y1CF19"/>